<dbReference type="InterPro" id="IPR020596">
    <property type="entry name" value="rRNA_Ade_Mease_Trfase_CS"/>
</dbReference>
<proteinExistence type="predicted"/>
<evidence type="ECO:0000256" key="1">
    <source>
        <dbReference type="SAM" id="MobiDB-lite"/>
    </source>
</evidence>
<feature type="region of interest" description="Disordered" evidence="1">
    <location>
        <begin position="211"/>
        <end position="233"/>
    </location>
</feature>
<evidence type="ECO:0000313" key="4">
    <source>
        <dbReference type="Ensembl" id="ENSPKIP00000029251.1"/>
    </source>
</evidence>
<dbReference type="STRING" id="1676925.ENSPKIP00000029251"/>
<dbReference type="RefSeq" id="XP_023657191.1">
    <property type="nucleotide sequence ID" value="XM_023801423.2"/>
</dbReference>
<dbReference type="OrthoDB" id="5875367at2759"/>
<dbReference type="GeneTree" id="ENSGT00530000063745"/>
<keyword evidence="2" id="KW-0472">Membrane</keyword>
<dbReference type="SUPFAM" id="SSF53335">
    <property type="entry name" value="S-adenosyl-L-methionine-dependent methyltransferases"/>
    <property type="match status" value="1"/>
</dbReference>
<dbReference type="InterPro" id="IPR029063">
    <property type="entry name" value="SAM-dependent_MTases_sf"/>
</dbReference>
<dbReference type="InterPro" id="IPR025714">
    <property type="entry name" value="Methyltranfer_dom"/>
</dbReference>
<keyword evidence="2" id="KW-1133">Transmembrane helix</keyword>
<organism evidence="4 5">
    <name type="scientific">Paramormyrops kingsleyae</name>
    <dbReference type="NCBI Taxonomy" id="1676925"/>
    <lineage>
        <taxon>Eukaryota</taxon>
        <taxon>Metazoa</taxon>
        <taxon>Chordata</taxon>
        <taxon>Craniata</taxon>
        <taxon>Vertebrata</taxon>
        <taxon>Euteleostomi</taxon>
        <taxon>Actinopterygii</taxon>
        <taxon>Neopterygii</taxon>
        <taxon>Teleostei</taxon>
        <taxon>Osteoglossocephala</taxon>
        <taxon>Osteoglossomorpha</taxon>
        <taxon>Osteoglossiformes</taxon>
        <taxon>Mormyridae</taxon>
        <taxon>Paramormyrops</taxon>
    </lineage>
</organism>
<feature type="compositionally biased region" description="Basic and acidic residues" evidence="1">
    <location>
        <begin position="211"/>
        <end position="220"/>
    </location>
</feature>
<name>A0A3B3SGW3_9TELE</name>
<dbReference type="AlphaFoldDB" id="A0A3B3SGW3"/>
<dbReference type="GeneID" id="111838439"/>
<dbReference type="PANTHER" id="PTHR12496:SF2">
    <property type="entry name" value="METHYLTRANSFERASE-LIKE PROTEIN 25B"/>
    <property type="match status" value="1"/>
</dbReference>
<protein>
    <submittedName>
        <fullName evidence="4">Methyltransferase like 25B</fullName>
    </submittedName>
</protein>
<dbReference type="PANTHER" id="PTHR12496">
    <property type="entry name" value="CGI-41 METHYLTRANSFERASE"/>
    <property type="match status" value="1"/>
</dbReference>
<accession>A0A3B3SGW3</accession>
<dbReference type="GO" id="GO:0000179">
    <property type="term" value="F:rRNA (adenine-N6,N6-)-dimethyltransferase activity"/>
    <property type="evidence" value="ECO:0007669"/>
    <property type="project" value="InterPro"/>
</dbReference>
<dbReference type="KEGG" id="pki:111838439"/>
<dbReference type="CTD" id="51093"/>
<keyword evidence="2" id="KW-0812">Transmembrane</keyword>
<keyword evidence="5" id="KW-1185">Reference proteome</keyword>
<feature type="transmembrane region" description="Helical" evidence="2">
    <location>
        <begin position="556"/>
        <end position="576"/>
    </location>
</feature>
<reference evidence="4" key="1">
    <citation type="submission" date="2025-08" db="UniProtKB">
        <authorList>
            <consortium name="Ensembl"/>
        </authorList>
    </citation>
    <scope>IDENTIFICATION</scope>
</reference>
<dbReference type="Pfam" id="PF13679">
    <property type="entry name" value="Methyltransf_32"/>
    <property type="match status" value="1"/>
</dbReference>
<dbReference type="Gene3D" id="3.40.50.150">
    <property type="entry name" value="Vaccinia Virus protein VP39"/>
    <property type="match status" value="1"/>
</dbReference>
<evidence type="ECO:0000259" key="3">
    <source>
        <dbReference type="Pfam" id="PF13679"/>
    </source>
</evidence>
<evidence type="ECO:0000313" key="5">
    <source>
        <dbReference type="Proteomes" id="UP000261540"/>
    </source>
</evidence>
<reference evidence="4" key="2">
    <citation type="submission" date="2025-09" db="UniProtKB">
        <authorList>
            <consortium name="Ensembl"/>
        </authorList>
    </citation>
    <scope>IDENTIFICATION</scope>
</reference>
<dbReference type="InterPro" id="IPR052220">
    <property type="entry name" value="METTL25"/>
</dbReference>
<feature type="domain" description="Methyltransferase" evidence="3">
    <location>
        <begin position="140"/>
        <end position="417"/>
    </location>
</feature>
<dbReference type="CDD" id="cd02440">
    <property type="entry name" value="AdoMet_MTases"/>
    <property type="match status" value="1"/>
</dbReference>
<sequence length="622" mass="69032">MVLPGRSRTLSAEQQRQLAGDLTAFLSQYKYISDSYVIEFFSEDLWSKLPLSWQDALHDLSAPQIADLLLDRTITQRRYPSVWPLSLLAFRTSAHTLAFSRTPHDQTARDAGSLRPREFQQNQSQSLLLGHIFRKHVKPKKQHEIRRLGMLVKTLCDTTDCSRVVDVGSGQGHLSRFLSFGLGLSVTGIEADPDLVSMASKFDGQLMSTLKKESQKKNNRTDYTLSPPGPSPNHITGWVNPKASWEVFIKQLEVGECEKKEVIFTPKLSKKRQLKSVSKPGQDMDHASRSSSSIQSCCSCQEIGNDMLSDLGCQSPAAPVQDCQKSPNLDLPSSPKRQCMFEKSVSQLSSSTKPSNVEEDSGCLDPAERDVGSSTQSFILTGLHSCGDLSVTLLRHFASCPHVLVITSVACCYMKLTTLENPTPPGILVPPGHTRTEEMSSSEFGYPMSSHVKGLPEHQLSYKAREGACHAIEDYLQRLRQEDGLLRTHCYRAVLEVVIRGVRPDLRRAGIQTIKKAHLLSFSEYARLGLPRVSLPPDLPLDDAKLGALLRQEGRVVVYFSLVLLLAPVVESLVLLDRMLYLQERGLQSQLVPLFDPALSPRNLVLVAVKPGQDSKLQKLVA</sequence>
<evidence type="ECO:0000256" key="2">
    <source>
        <dbReference type="SAM" id="Phobius"/>
    </source>
</evidence>
<dbReference type="Proteomes" id="UP000261540">
    <property type="component" value="Unplaced"/>
</dbReference>
<dbReference type="PROSITE" id="PS01131">
    <property type="entry name" value="RRNA_A_DIMETH"/>
    <property type="match status" value="1"/>
</dbReference>
<dbReference type="Ensembl" id="ENSPKIT00000010044.1">
    <property type="protein sequence ID" value="ENSPKIP00000029251.1"/>
    <property type="gene ID" value="ENSPKIG00000010567.1"/>
</dbReference>